<protein>
    <recommendedName>
        <fullName evidence="3">Tetratricopeptide repeat protein</fullName>
    </recommendedName>
</protein>
<evidence type="ECO:0000313" key="2">
    <source>
        <dbReference type="Proteomes" id="UP001157109"/>
    </source>
</evidence>
<sequence length="355" mass="38490">MQDGRSEGSRPNDGAAREAYRGHDYAAAADLAARIAQDALERRDLDVWWDNAVLSIHALAACGRFDLARDRALALTRHPDGQAPLRRAEGWTLASQNARHEGVAQARRAVGYAETALSLLRELDLVASPELRGRAYVREAEALIAFIGAAVGCEDLELAEVEVPRLREIFDELPIGQPAALAAWVLGTMDYAAGRLSQGEAFHSVCEQLLDPRADLRTWGRFHKAAAFARLDAGLTEDVGRHLATARPILRFVGNNEDVAELAIGEARFRIRTGDLRGALDLLAEASEAVADAPPRYRADIERWRSTTLEQLGDLLGAAEAGRAAAQLYRLAGHDSRADDALANATQLVRLATAP</sequence>
<dbReference type="RefSeq" id="WP_241444592.1">
    <property type="nucleotide sequence ID" value="NZ_BSUJ01000001.1"/>
</dbReference>
<comment type="caution">
    <text evidence="1">The sequence shown here is derived from an EMBL/GenBank/DDBJ whole genome shotgun (WGS) entry which is preliminary data.</text>
</comment>
<evidence type="ECO:0008006" key="3">
    <source>
        <dbReference type="Google" id="ProtNLM"/>
    </source>
</evidence>
<organism evidence="1 2">
    <name type="scientific">Arsenicicoccus piscis</name>
    <dbReference type="NCBI Taxonomy" id="673954"/>
    <lineage>
        <taxon>Bacteria</taxon>
        <taxon>Bacillati</taxon>
        <taxon>Actinomycetota</taxon>
        <taxon>Actinomycetes</taxon>
        <taxon>Micrococcales</taxon>
        <taxon>Intrasporangiaceae</taxon>
        <taxon>Arsenicicoccus</taxon>
    </lineage>
</organism>
<reference evidence="2" key="1">
    <citation type="journal article" date="2019" name="Int. J. Syst. Evol. Microbiol.">
        <title>The Global Catalogue of Microorganisms (GCM) 10K type strain sequencing project: providing services to taxonomists for standard genome sequencing and annotation.</title>
        <authorList>
            <consortium name="The Broad Institute Genomics Platform"/>
            <consortium name="The Broad Institute Genome Sequencing Center for Infectious Disease"/>
            <person name="Wu L."/>
            <person name="Ma J."/>
        </authorList>
    </citation>
    <scope>NUCLEOTIDE SEQUENCE [LARGE SCALE GENOMIC DNA]</scope>
    <source>
        <strain evidence="2">NBRC 105830</strain>
    </source>
</reference>
<gene>
    <name evidence="1" type="ORF">GCM10025862_19320</name>
</gene>
<keyword evidence="2" id="KW-1185">Reference proteome</keyword>
<dbReference type="EMBL" id="BSUJ01000001">
    <property type="protein sequence ID" value="GMA19911.1"/>
    <property type="molecule type" value="Genomic_DNA"/>
</dbReference>
<evidence type="ECO:0000313" key="1">
    <source>
        <dbReference type="EMBL" id="GMA19911.1"/>
    </source>
</evidence>
<proteinExistence type="predicted"/>
<accession>A0ABQ6HNB9</accession>
<dbReference type="Proteomes" id="UP001157109">
    <property type="component" value="Unassembled WGS sequence"/>
</dbReference>
<name>A0ABQ6HNB9_9MICO</name>